<dbReference type="PANTHER" id="PTHR15319:SF1">
    <property type="entry name" value="TATA BOX-BINDING PROTEIN-ASSOCIATED FACTOR RNA POLYMERASE I SUBUNIT C"/>
    <property type="match status" value="1"/>
</dbReference>
<dbReference type="Proteomes" id="UP000554482">
    <property type="component" value="Unassembled WGS sequence"/>
</dbReference>
<organism evidence="1 2">
    <name type="scientific">Thalictrum thalictroides</name>
    <name type="common">Rue-anemone</name>
    <name type="synonym">Anemone thalictroides</name>
    <dbReference type="NCBI Taxonomy" id="46969"/>
    <lineage>
        <taxon>Eukaryota</taxon>
        <taxon>Viridiplantae</taxon>
        <taxon>Streptophyta</taxon>
        <taxon>Embryophyta</taxon>
        <taxon>Tracheophyta</taxon>
        <taxon>Spermatophyta</taxon>
        <taxon>Magnoliopsida</taxon>
        <taxon>Ranunculales</taxon>
        <taxon>Ranunculaceae</taxon>
        <taxon>Thalictroideae</taxon>
        <taxon>Thalictrum</taxon>
    </lineage>
</organism>
<dbReference type="PANTHER" id="PTHR15319">
    <property type="entry name" value="TATA BOX-BINDING PROTEIN ASSOCIATED FACTOR RNA POLYMERASE I SUBUNIT C"/>
    <property type="match status" value="1"/>
</dbReference>
<dbReference type="EMBL" id="JABWDY010014839">
    <property type="protein sequence ID" value="KAF5197290.1"/>
    <property type="molecule type" value="Genomic_DNA"/>
</dbReference>
<dbReference type="InterPro" id="IPR036322">
    <property type="entry name" value="WD40_repeat_dom_sf"/>
</dbReference>
<sequence length="1009" mass="114390">MNFSEEWKSLWTISSVYDPPLLISRPASSSLGPLLFNPCPKSSISLLLTSPLISPRFSIPPHSYPRGHLKFQQNHPSSLQIPTPNNNNLQKLRCLKNEFLLLFPYGNDLNKVGFVKISVNGLKPEILSDVFETEEEFDCRVLRIEVSSLEIDESLAKSGNSVIVIGFLLACTLDNVHWYRVEIRNTFSDFGKPYLVYLGSKTTKLSNPVVHACWSPHLPEESLVLLQNGSLFLFDLEPRCRANNFPRKLKGTRVGFSWEGFDIDSCEEEVKKNRWLCCGFSWHPRIFVVAGSLGVFLVDSRFEKSEVNILAKIEMFHLNRTITNSQFIACSTASMDGFYFVVATEDNLFLIDIRKPMMPVLQWAHGLDNPHYINVFRLSELRSIVQEDRYKWASDSGFVILLGSFLNGKFSLFCYGPPLPALDKSVAFNVSKFCNSFYAWEFPSEMSLLGCQCKWGDCLLGEDISNATLPDWKKERILGFCLFGKDISDSQTEADGLGGFTLIRLVSSGKLESQKYTASCNFTSQKKEEIGIKTSQVVDSFIDLFMDQKYKYPRRFRYIRLESLLGFMSGDLPKVLMSKMKRSCLVSSNTTPYTADHYERICDIMRAAGVDSTGFYPSIEDVLNSVSWPMNIHEITSSRMWGGLNVDLLQFAFTIYSELVGVLVEHRKISLEALDIPTLPQLPPFFLKTPTRRSSKWSWKLQLGDVLVGPVLPLPFLRALHKVKKDSNCWYLEEEENEELVLTQQCNEVMIVASEMALSGSHCELNESPAVSLANDGEERWGGSQKQNQLFFFKPCASLEKNGSTSISSPRGPIYEDDNFDTFVSRTHETENSSNSKDLVGLDFFDDLCPIKLNFDFRDINFEVNEFNGYKKLKEQFSKWQNDNTQYQDFSFVNRQAVLSEKVDQEMESYKETREKPFRLSRSYRGSLGSLSSSDTNQTRVAEDKLQLQSEVTGAFRPGVLTLLMGVSGAGKTTLTDVLAGRKIRGYIEGDISISDFPKKQATFARILG</sequence>
<comment type="caution">
    <text evidence="1">The sequence shown here is derived from an EMBL/GenBank/DDBJ whole genome shotgun (WGS) entry which is preliminary data.</text>
</comment>
<dbReference type="Gene3D" id="3.40.50.300">
    <property type="entry name" value="P-loop containing nucleotide triphosphate hydrolases"/>
    <property type="match status" value="1"/>
</dbReference>
<dbReference type="GO" id="GO:0001650">
    <property type="term" value="C:fibrillar center"/>
    <property type="evidence" value="ECO:0007669"/>
    <property type="project" value="TreeGrafter"/>
</dbReference>
<gene>
    <name evidence="1" type="ORF">FRX31_013117</name>
</gene>
<dbReference type="OrthoDB" id="2382881at2759"/>
<dbReference type="SUPFAM" id="SSF52540">
    <property type="entry name" value="P-loop containing nucleoside triphosphate hydrolases"/>
    <property type="match status" value="1"/>
</dbReference>
<dbReference type="GO" id="GO:0001164">
    <property type="term" value="F:RNA polymerase I core promoter sequence-specific DNA binding"/>
    <property type="evidence" value="ECO:0007669"/>
    <property type="project" value="TreeGrafter"/>
</dbReference>
<accession>A0A7J6WL04</accession>
<name>A0A7J6WL04_THATH</name>
<dbReference type="InterPro" id="IPR027417">
    <property type="entry name" value="P-loop_NTPase"/>
</dbReference>
<dbReference type="SUPFAM" id="SSF50978">
    <property type="entry name" value="WD40 repeat-like"/>
    <property type="match status" value="1"/>
</dbReference>
<dbReference type="AlphaFoldDB" id="A0A7J6WL04"/>
<proteinExistence type="predicted"/>
<dbReference type="InterPro" id="IPR038801">
    <property type="entry name" value="TAF1C"/>
</dbReference>
<evidence type="ECO:0000313" key="2">
    <source>
        <dbReference type="Proteomes" id="UP000554482"/>
    </source>
</evidence>
<protein>
    <submittedName>
        <fullName evidence="1">Abc transporter g family member</fullName>
    </submittedName>
</protein>
<reference evidence="1 2" key="1">
    <citation type="submission" date="2020-06" db="EMBL/GenBank/DDBJ databases">
        <title>Transcriptomic and genomic resources for Thalictrum thalictroides and T. hernandezii: Facilitating candidate gene discovery in an emerging model plant lineage.</title>
        <authorList>
            <person name="Arias T."/>
            <person name="Riano-Pachon D.M."/>
            <person name="Di Stilio V.S."/>
        </authorList>
    </citation>
    <scope>NUCLEOTIDE SEQUENCE [LARGE SCALE GENOMIC DNA]</scope>
    <source>
        <strain evidence="2">cv. WT478/WT964</strain>
        <tissue evidence="1">Leaves</tissue>
    </source>
</reference>
<keyword evidence="2" id="KW-1185">Reference proteome</keyword>
<evidence type="ECO:0000313" key="1">
    <source>
        <dbReference type="EMBL" id="KAF5197290.1"/>
    </source>
</evidence>